<evidence type="ECO:0000313" key="1">
    <source>
        <dbReference type="EMBL" id="VFJ68509.1"/>
    </source>
</evidence>
<dbReference type="AlphaFoldDB" id="A0A450TLE7"/>
<dbReference type="EMBL" id="CAADFD010000145">
    <property type="protein sequence ID" value="VFJ68509.1"/>
    <property type="molecule type" value="Genomic_DNA"/>
</dbReference>
<name>A0A450TLE7_9GAMM</name>
<accession>A0A450TLE7</accession>
<reference evidence="1" key="1">
    <citation type="submission" date="2019-02" db="EMBL/GenBank/DDBJ databases">
        <authorList>
            <person name="Gruber-Vodicka R. H."/>
            <person name="Seah K. B. B."/>
        </authorList>
    </citation>
    <scope>NUCLEOTIDE SEQUENCE</scope>
    <source>
        <strain evidence="1">BECK_BZ106</strain>
    </source>
</reference>
<gene>
    <name evidence="1" type="ORF">BECKFW1821B_GA0114236_11451</name>
</gene>
<proteinExistence type="predicted"/>
<organism evidence="1">
    <name type="scientific">Candidatus Kentrum sp. FW</name>
    <dbReference type="NCBI Taxonomy" id="2126338"/>
    <lineage>
        <taxon>Bacteria</taxon>
        <taxon>Pseudomonadati</taxon>
        <taxon>Pseudomonadota</taxon>
        <taxon>Gammaproteobacteria</taxon>
        <taxon>Candidatus Kentrum</taxon>
    </lineage>
</organism>
<sequence>MIKQTIGELLGNNVVLDIEGMDRMYLNLYQPRLQTGGGVATFFREEHRNAKIASTALMGPMSKAFVRAIQDFARREGVDIDVSEK</sequence>
<protein>
    <submittedName>
        <fullName evidence="1">Uncharacterized protein</fullName>
    </submittedName>
</protein>